<keyword evidence="3" id="KW-0547">Nucleotide-binding</keyword>
<evidence type="ECO:0000313" key="7">
    <source>
        <dbReference type="Proteomes" id="UP000652691"/>
    </source>
</evidence>
<dbReference type="SMART" id="SM00382">
    <property type="entry name" value="AAA"/>
    <property type="match status" value="1"/>
</dbReference>
<reference evidence="6 7" key="1">
    <citation type="journal article" date="2014" name="Int. J. Syst. Evol. Microbiol.">
        <title>Complete genome sequence of Corynebacterium casei LMG S-19264T (=DSM 44701T), isolated from a smear-ripened cheese.</title>
        <authorList>
            <consortium name="US DOE Joint Genome Institute (JGI-PGF)"/>
            <person name="Walter F."/>
            <person name="Albersmeier A."/>
            <person name="Kalinowski J."/>
            <person name="Ruckert C."/>
        </authorList>
    </citation>
    <scope>NUCLEOTIDE SEQUENCE [LARGE SCALE GENOMIC DNA]</scope>
    <source>
        <strain evidence="6 7">CCM 8635</strain>
    </source>
</reference>
<dbReference type="FunFam" id="3.40.50.300:FF:000398">
    <property type="entry name" value="Type IV pilus assembly ATPase PilB"/>
    <property type="match status" value="1"/>
</dbReference>
<dbReference type="InterPro" id="IPR003593">
    <property type="entry name" value="AAA+_ATPase"/>
</dbReference>
<dbReference type="SUPFAM" id="SSF52540">
    <property type="entry name" value="P-loop containing nucleoside triphosphate hydrolases"/>
    <property type="match status" value="1"/>
</dbReference>
<dbReference type="GO" id="GO:0005524">
    <property type="term" value="F:ATP binding"/>
    <property type="evidence" value="ECO:0007669"/>
    <property type="project" value="UniProtKB-KW"/>
</dbReference>
<dbReference type="EMBL" id="BMDA01000001">
    <property type="protein sequence ID" value="GGH28994.1"/>
    <property type="molecule type" value="Genomic_DNA"/>
</dbReference>
<proteinExistence type="inferred from homology"/>
<dbReference type="AlphaFoldDB" id="A0ABD0A4I9"/>
<keyword evidence="4" id="KW-0067">ATP-binding</keyword>
<dbReference type="CDD" id="cd01129">
    <property type="entry name" value="PulE-GspE-like"/>
    <property type="match status" value="1"/>
</dbReference>
<dbReference type="PANTHER" id="PTHR30258:SF13">
    <property type="entry name" value="SECRETION PATHWAY ATPASE-RELATED"/>
    <property type="match status" value="1"/>
</dbReference>
<dbReference type="Proteomes" id="UP000652691">
    <property type="component" value="Unassembled WGS sequence"/>
</dbReference>
<dbReference type="Gene3D" id="3.30.450.90">
    <property type="match status" value="1"/>
</dbReference>
<comment type="subcellular location">
    <subcellularLocation>
        <location evidence="1">Cytoplasm</location>
    </subcellularLocation>
</comment>
<accession>A0ABD0A4I9</accession>
<dbReference type="PROSITE" id="PS00662">
    <property type="entry name" value="T2SP_E"/>
    <property type="match status" value="1"/>
</dbReference>
<organism evidence="6 7">
    <name type="scientific">Acinetobacter courvalinii</name>
    <dbReference type="NCBI Taxonomy" id="280147"/>
    <lineage>
        <taxon>Bacteria</taxon>
        <taxon>Pseudomonadati</taxon>
        <taxon>Pseudomonadota</taxon>
        <taxon>Gammaproteobacteria</taxon>
        <taxon>Moraxellales</taxon>
        <taxon>Moraxellaceae</taxon>
        <taxon>Acinetobacter</taxon>
    </lineage>
</organism>
<dbReference type="GO" id="GO:0005737">
    <property type="term" value="C:cytoplasm"/>
    <property type="evidence" value="ECO:0007669"/>
    <property type="project" value="UniProtKB-SubCell"/>
</dbReference>
<dbReference type="InterPro" id="IPR001482">
    <property type="entry name" value="T2SS/T4SS_dom"/>
</dbReference>
<dbReference type="SUPFAM" id="SSF160246">
    <property type="entry name" value="EspE N-terminal domain-like"/>
    <property type="match status" value="1"/>
</dbReference>
<dbReference type="Gene3D" id="3.40.50.300">
    <property type="entry name" value="P-loop containing nucleotide triphosphate hydrolases"/>
    <property type="match status" value="1"/>
</dbReference>
<comment type="similarity">
    <text evidence="2">Belongs to the GSP E family.</text>
</comment>
<name>A0ABD0A4I9_9GAMM</name>
<feature type="domain" description="Bacterial type II secretion system protein E" evidence="5">
    <location>
        <begin position="410"/>
        <end position="424"/>
    </location>
</feature>
<dbReference type="PANTHER" id="PTHR30258">
    <property type="entry name" value="TYPE II SECRETION SYSTEM PROTEIN GSPE-RELATED"/>
    <property type="match status" value="1"/>
</dbReference>
<dbReference type="InterPro" id="IPR007831">
    <property type="entry name" value="T2SS_GspE_N"/>
</dbReference>
<dbReference type="Pfam" id="PF00437">
    <property type="entry name" value="T2SSE"/>
    <property type="match status" value="1"/>
</dbReference>
<sequence>MMQAQAKFANFSFTIDVTWCLEQLVQDGRITERDKLLVQTTHRQKDQLKWHPLQWIANFSLKDQLNAGSTLSLNRLCQWLAEKADLPLFIIDPLKADVAALTSVMSQEFAARNHILAVEVHADRILIGTDQPFISEWLNNLERSLAPKKIEKVLLNPEQLQRYIVEYYQVSRAVSSSQNASIYDRENKGVEALLQLGDTQNPDANDQHIVKLVDWVLQFAFEQGASDIHLEPRKDKGKVRFRIDGVLHTIYNMPANTLTAVISRIKILGRMNVAEKRKPQDGRLKTRTPKGQETELRLSTLPTAFGEKLVMRIFDPEVLVRSFQQLGFEGHLLQSWQQLTQHSHGIILVTGPTGSGKTTTLYSSLKQLATEQVNVCTIEDPIEMLEPSFNQMQVNPNIELGFADGVRALMRQDPDIIMVGEIRDHDTANMAIQAALTGHLVLSTLHTNDAPSSLTRLHDLGVQPFLTAATILGVLAQRLVRRLCPHCKQETPINEQEWEHLTFDYMMDMPTSMYKAVGCEACRHTGYKGRVGIYEFMPVSLELKSLISAHGTLNDLKAQAKKEGVEPLRIAGARKVIEGVTTLEEVLRVVPLN</sequence>
<evidence type="ECO:0000256" key="3">
    <source>
        <dbReference type="ARBA" id="ARBA00022741"/>
    </source>
</evidence>
<dbReference type="InterPro" id="IPR027417">
    <property type="entry name" value="P-loop_NTPase"/>
</dbReference>
<gene>
    <name evidence="6" type="primary">xcpR</name>
    <name evidence="6" type="ORF">GCM10007354_08130</name>
</gene>
<dbReference type="Pfam" id="PF05157">
    <property type="entry name" value="MshEN"/>
    <property type="match status" value="1"/>
</dbReference>
<dbReference type="InterPro" id="IPR037257">
    <property type="entry name" value="T2SS_E_N_sf"/>
</dbReference>
<evidence type="ECO:0000256" key="2">
    <source>
        <dbReference type="ARBA" id="ARBA00006611"/>
    </source>
</evidence>
<comment type="caution">
    <text evidence="6">The sequence shown here is derived from an EMBL/GenBank/DDBJ whole genome shotgun (WGS) entry which is preliminary data.</text>
</comment>
<evidence type="ECO:0000313" key="6">
    <source>
        <dbReference type="EMBL" id="GGH28994.1"/>
    </source>
</evidence>
<evidence type="ECO:0000256" key="1">
    <source>
        <dbReference type="ARBA" id="ARBA00004496"/>
    </source>
</evidence>
<protein>
    <submittedName>
        <fullName evidence="6">Type II secretion system protein E</fullName>
    </submittedName>
</protein>
<evidence type="ECO:0000259" key="5">
    <source>
        <dbReference type="PROSITE" id="PS00662"/>
    </source>
</evidence>
<evidence type="ECO:0000256" key="4">
    <source>
        <dbReference type="ARBA" id="ARBA00022840"/>
    </source>
</evidence>